<dbReference type="SMART" id="SM00448">
    <property type="entry name" value="REC"/>
    <property type="match status" value="1"/>
</dbReference>
<keyword evidence="5" id="KW-1185">Reference proteome</keyword>
<dbReference type="CDD" id="cd00156">
    <property type="entry name" value="REC"/>
    <property type="match status" value="1"/>
</dbReference>
<feature type="domain" description="Response regulatory" evidence="3">
    <location>
        <begin position="8"/>
        <end position="124"/>
    </location>
</feature>
<comment type="caution">
    <text evidence="4">The sequence shown here is derived from an EMBL/GenBank/DDBJ whole genome shotgun (WGS) entry which is preliminary data.</text>
</comment>
<name>A0ABW1EDL9_9BACT</name>
<evidence type="ECO:0000256" key="2">
    <source>
        <dbReference type="PROSITE-ProRule" id="PRU00169"/>
    </source>
</evidence>
<dbReference type="InterPro" id="IPR050595">
    <property type="entry name" value="Bact_response_regulator"/>
</dbReference>
<feature type="modified residue" description="4-aspartylphosphate" evidence="2">
    <location>
        <position position="57"/>
    </location>
</feature>
<proteinExistence type="predicted"/>
<dbReference type="InterPro" id="IPR011006">
    <property type="entry name" value="CheY-like_superfamily"/>
</dbReference>
<evidence type="ECO:0000259" key="3">
    <source>
        <dbReference type="PROSITE" id="PS50110"/>
    </source>
</evidence>
<reference evidence="5" key="1">
    <citation type="journal article" date="2019" name="Int. J. Syst. Evol. Microbiol.">
        <title>The Global Catalogue of Microorganisms (GCM) 10K type strain sequencing project: providing services to taxonomists for standard genome sequencing and annotation.</title>
        <authorList>
            <consortium name="The Broad Institute Genomics Platform"/>
            <consortium name="The Broad Institute Genome Sequencing Center for Infectious Disease"/>
            <person name="Wu L."/>
            <person name="Ma J."/>
        </authorList>
    </citation>
    <scope>NUCLEOTIDE SEQUENCE [LARGE SCALE GENOMIC DNA]</scope>
    <source>
        <strain evidence="5">JCM 4087</strain>
    </source>
</reference>
<accession>A0ABW1EDL9</accession>
<protein>
    <submittedName>
        <fullName evidence="4">Response regulator</fullName>
    </submittedName>
</protein>
<keyword evidence="1 2" id="KW-0597">Phosphoprotein</keyword>
<organism evidence="4 5">
    <name type="scientific">Acidicapsa dinghuensis</name>
    <dbReference type="NCBI Taxonomy" id="2218256"/>
    <lineage>
        <taxon>Bacteria</taxon>
        <taxon>Pseudomonadati</taxon>
        <taxon>Acidobacteriota</taxon>
        <taxon>Terriglobia</taxon>
        <taxon>Terriglobales</taxon>
        <taxon>Acidobacteriaceae</taxon>
        <taxon>Acidicapsa</taxon>
    </lineage>
</organism>
<sequence>MPANGKPRIFVVDDEPTIASTLGMILNSSGFSATVFTDPLEALRAAETQCPDFLISDVMMPKLNGIDLGVQFKAIFPSCRILLFSGQATTSDLLETARKNGHNFNLLTKPVHPSDLLAAIEAIDTLEAVDGK</sequence>
<gene>
    <name evidence="4" type="ORF">ACFPT7_07355</name>
</gene>
<dbReference type="PROSITE" id="PS50110">
    <property type="entry name" value="RESPONSE_REGULATORY"/>
    <property type="match status" value="1"/>
</dbReference>
<dbReference type="SUPFAM" id="SSF52172">
    <property type="entry name" value="CheY-like"/>
    <property type="match status" value="1"/>
</dbReference>
<evidence type="ECO:0000313" key="5">
    <source>
        <dbReference type="Proteomes" id="UP001596091"/>
    </source>
</evidence>
<dbReference type="InterPro" id="IPR001789">
    <property type="entry name" value="Sig_transdc_resp-reg_receiver"/>
</dbReference>
<evidence type="ECO:0000256" key="1">
    <source>
        <dbReference type="ARBA" id="ARBA00022553"/>
    </source>
</evidence>
<dbReference type="PANTHER" id="PTHR44591">
    <property type="entry name" value="STRESS RESPONSE REGULATOR PROTEIN 1"/>
    <property type="match status" value="1"/>
</dbReference>
<dbReference type="Gene3D" id="3.40.50.2300">
    <property type="match status" value="1"/>
</dbReference>
<dbReference type="Proteomes" id="UP001596091">
    <property type="component" value="Unassembled WGS sequence"/>
</dbReference>
<dbReference type="RefSeq" id="WP_263338222.1">
    <property type="nucleotide sequence ID" value="NZ_JAGSYH010000004.1"/>
</dbReference>
<dbReference type="Pfam" id="PF00072">
    <property type="entry name" value="Response_reg"/>
    <property type="match status" value="1"/>
</dbReference>
<dbReference type="EMBL" id="JBHSPH010000002">
    <property type="protein sequence ID" value="MFC5862104.1"/>
    <property type="molecule type" value="Genomic_DNA"/>
</dbReference>
<evidence type="ECO:0000313" key="4">
    <source>
        <dbReference type="EMBL" id="MFC5862104.1"/>
    </source>
</evidence>
<dbReference type="PANTHER" id="PTHR44591:SF3">
    <property type="entry name" value="RESPONSE REGULATORY DOMAIN-CONTAINING PROTEIN"/>
    <property type="match status" value="1"/>
</dbReference>